<organism evidence="1">
    <name type="scientific">uncultured marine thaumarchaeote SAT1000_22_C02</name>
    <dbReference type="NCBI Taxonomy" id="1456394"/>
    <lineage>
        <taxon>Archaea</taxon>
        <taxon>Nitrososphaerota</taxon>
        <taxon>environmental samples</taxon>
    </lineage>
</organism>
<name>A0A075IB47_9ARCH</name>
<dbReference type="EMBL" id="KF901245">
    <property type="protein sequence ID" value="AIF23922.1"/>
    <property type="molecule type" value="Genomic_DNA"/>
</dbReference>
<evidence type="ECO:0000313" key="1">
    <source>
        <dbReference type="EMBL" id="AIF23922.1"/>
    </source>
</evidence>
<sequence length="74" mass="8296">MPTSFMGSGTKYLALEEFLMDKTENITLTFIEINEIIGEKLPVPSDSAVFKAGYKVEKIDFKTKSVIFSKGVRD</sequence>
<proteinExistence type="predicted"/>
<accession>A0A075IB47</accession>
<reference evidence="1" key="1">
    <citation type="journal article" date="2014" name="Genome Biol. Evol.">
        <title>Pangenome evidence for extensive interdomain horizontal transfer affecting lineage core and shell genes in uncultured planktonic thaumarchaeota and euryarchaeota.</title>
        <authorList>
            <person name="Deschamps P."/>
            <person name="Zivanovic Y."/>
            <person name="Moreira D."/>
            <person name="Rodriguez-Valera F."/>
            <person name="Lopez-Garcia P."/>
        </authorList>
    </citation>
    <scope>NUCLEOTIDE SEQUENCE</scope>
</reference>
<dbReference type="AlphaFoldDB" id="A0A075IB47"/>
<protein>
    <submittedName>
        <fullName evidence="1">Uncharacterized protein</fullName>
    </submittedName>
</protein>